<dbReference type="InterPro" id="IPR036249">
    <property type="entry name" value="Thioredoxin-like_sf"/>
</dbReference>
<gene>
    <name evidence="2" type="ORF">AWH48_12435</name>
</gene>
<evidence type="ECO:0000313" key="2">
    <source>
        <dbReference type="EMBL" id="OAH53157.1"/>
    </source>
</evidence>
<reference evidence="2 3" key="1">
    <citation type="submission" date="2016-01" db="EMBL/GenBank/DDBJ databases">
        <title>Investigation of taxonomic status of Bacillus aminovorans.</title>
        <authorList>
            <person name="Verma A."/>
            <person name="Pal Y."/>
            <person name="Krishnamurthi S."/>
        </authorList>
    </citation>
    <scope>NUCLEOTIDE SEQUENCE [LARGE SCALE GENOMIC DNA]</scope>
    <source>
        <strain evidence="2 3">DSM 4337</strain>
    </source>
</reference>
<protein>
    <recommendedName>
        <fullName evidence="1">Thioredoxin domain-containing protein</fullName>
    </recommendedName>
</protein>
<accession>A0A177KJ52</accession>
<organism evidence="2 3">
    <name type="scientific">Domibacillus aminovorans</name>
    <dbReference type="NCBI Taxonomy" id="29332"/>
    <lineage>
        <taxon>Bacteria</taxon>
        <taxon>Bacillati</taxon>
        <taxon>Bacillota</taxon>
        <taxon>Bacilli</taxon>
        <taxon>Bacillales</taxon>
        <taxon>Bacillaceae</taxon>
        <taxon>Domibacillus</taxon>
    </lineage>
</organism>
<dbReference type="AlphaFoldDB" id="A0A177KJ52"/>
<dbReference type="Pfam" id="PF00085">
    <property type="entry name" value="Thioredoxin"/>
    <property type="match status" value="1"/>
</dbReference>
<dbReference type="SUPFAM" id="SSF52833">
    <property type="entry name" value="Thioredoxin-like"/>
    <property type="match status" value="1"/>
</dbReference>
<name>A0A177KJ52_9BACI</name>
<evidence type="ECO:0000313" key="3">
    <source>
        <dbReference type="Proteomes" id="UP000077271"/>
    </source>
</evidence>
<dbReference type="Gene3D" id="3.40.30.10">
    <property type="entry name" value="Glutaredoxin"/>
    <property type="match status" value="1"/>
</dbReference>
<dbReference type="Proteomes" id="UP000077271">
    <property type="component" value="Unassembled WGS sequence"/>
</dbReference>
<sequence>MYMISSYAEFSDVLSSNEAILLYISSPSCSVCHALLPQVESLITEFSAVTMIRADTAATPEIAGQLTVFSAPAIIFFIHGKELFRMARFVPIETLKENITNALKMI</sequence>
<dbReference type="InterPro" id="IPR013766">
    <property type="entry name" value="Thioredoxin_domain"/>
</dbReference>
<proteinExistence type="predicted"/>
<dbReference type="EMBL" id="LQWZ01000036">
    <property type="protein sequence ID" value="OAH53157.1"/>
    <property type="molecule type" value="Genomic_DNA"/>
</dbReference>
<evidence type="ECO:0000259" key="1">
    <source>
        <dbReference type="Pfam" id="PF00085"/>
    </source>
</evidence>
<feature type="domain" description="Thioredoxin" evidence="1">
    <location>
        <begin position="7"/>
        <end position="100"/>
    </location>
</feature>
<dbReference type="RefSeq" id="WP_018395624.1">
    <property type="nucleotide sequence ID" value="NZ_LQWZ01000036.1"/>
</dbReference>
<dbReference type="OrthoDB" id="411356at2"/>
<dbReference type="CDD" id="cd02947">
    <property type="entry name" value="TRX_family"/>
    <property type="match status" value="1"/>
</dbReference>
<comment type="caution">
    <text evidence="2">The sequence shown here is derived from an EMBL/GenBank/DDBJ whole genome shotgun (WGS) entry which is preliminary data.</text>
</comment>